<evidence type="ECO:0000256" key="2">
    <source>
        <dbReference type="ARBA" id="ARBA00005752"/>
    </source>
</evidence>
<keyword evidence="8" id="KW-0028">Amino-acid biosynthesis</keyword>
<evidence type="ECO:0000256" key="7">
    <source>
        <dbReference type="ARBA" id="ARBA00048741"/>
    </source>
</evidence>
<dbReference type="Pfam" id="PF00733">
    <property type="entry name" value="Asn_synthase"/>
    <property type="match status" value="1"/>
</dbReference>
<dbReference type="InterPro" id="IPR029055">
    <property type="entry name" value="Ntn_hydrolases_N"/>
</dbReference>
<keyword evidence="8" id="KW-0061">Asparagine biosynthesis</keyword>
<evidence type="ECO:0000256" key="6">
    <source>
        <dbReference type="ARBA" id="ARBA00022962"/>
    </source>
</evidence>
<dbReference type="InterPro" id="IPR001962">
    <property type="entry name" value="Asn_synthase"/>
</dbReference>
<evidence type="ECO:0000313" key="13">
    <source>
        <dbReference type="Proteomes" id="UP000256779"/>
    </source>
</evidence>
<dbReference type="EMBL" id="QREG01000008">
    <property type="protein sequence ID" value="RED99546.1"/>
    <property type="molecule type" value="Genomic_DNA"/>
</dbReference>
<dbReference type="InterPro" id="IPR006426">
    <property type="entry name" value="Asn_synth_AEB"/>
</dbReference>
<dbReference type="SUPFAM" id="SSF52402">
    <property type="entry name" value="Adenine nucleotide alpha hydrolases-like"/>
    <property type="match status" value="1"/>
</dbReference>
<evidence type="ECO:0000256" key="1">
    <source>
        <dbReference type="ARBA" id="ARBA00005187"/>
    </source>
</evidence>
<reference evidence="12 13" key="1">
    <citation type="submission" date="2018-07" db="EMBL/GenBank/DDBJ databases">
        <title>Genomic Encyclopedia of Type Strains, Phase IV (KMG-IV): sequencing the most valuable type-strain genomes for metagenomic binning, comparative biology and taxonomic classification.</title>
        <authorList>
            <person name="Goeker M."/>
        </authorList>
    </citation>
    <scope>NUCLEOTIDE SEQUENCE [LARGE SCALE GENOMIC DNA]</scope>
    <source>
        <strain evidence="12 13">DSM 4134</strain>
    </source>
</reference>
<comment type="caution">
    <text evidence="12">The sequence shown here is derived from an EMBL/GenBank/DDBJ whole genome shotgun (WGS) entry which is preliminary data.</text>
</comment>
<accession>A0A3D9L368</accession>
<dbReference type="InterPro" id="IPR017932">
    <property type="entry name" value="GATase_2_dom"/>
</dbReference>
<evidence type="ECO:0000256" key="9">
    <source>
        <dbReference type="PIRSR" id="PIRSR001589-2"/>
    </source>
</evidence>
<dbReference type="RefSeq" id="WP_115868076.1">
    <property type="nucleotide sequence ID" value="NZ_QREG01000008.1"/>
</dbReference>
<dbReference type="InterPro" id="IPR014729">
    <property type="entry name" value="Rossmann-like_a/b/a_fold"/>
</dbReference>
<keyword evidence="13" id="KW-1185">Reference proteome</keyword>
<feature type="binding site" evidence="9">
    <location>
        <position position="286"/>
    </location>
    <ligand>
        <name>ATP</name>
        <dbReference type="ChEBI" id="CHEBI:30616"/>
    </ligand>
</feature>
<dbReference type="CDD" id="cd01991">
    <property type="entry name" value="Asn_synthase_B_C"/>
    <property type="match status" value="1"/>
</dbReference>
<evidence type="ECO:0000256" key="3">
    <source>
        <dbReference type="ARBA" id="ARBA00012737"/>
    </source>
</evidence>
<dbReference type="PROSITE" id="PS51278">
    <property type="entry name" value="GATASE_TYPE_2"/>
    <property type="match status" value="1"/>
</dbReference>
<feature type="site" description="Important for beta-aspartyl-AMP intermediate formation" evidence="10">
    <location>
        <position position="360"/>
    </location>
</feature>
<dbReference type="PIRSF" id="PIRSF001589">
    <property type="entry name" value="Asn_synthetase_glu-h"/>
    <property type="match status" value="1"/>
</dbReference>
<keyword evidence="5 9" id="KW-0067">ATP-binding</keyword>
<evidence type="ECO:0000256" key="4">
    <source>
        <dbReference type="ARBA" id="ARBA00022741"/>
    </source>
</evidence>
<organism evidence="12 13">
    <name type="scientific">Marinoscillum furvescens DSM 4134</name>
    <dbReference type="NCBI Taxonomy" id="1122208"/>
    <lineage>
        <taxon>Bacteria</taxon>
        <taxon>Pseudomonadati</taxon>
        <taxon>Bacteroidota</taxon>
        <taxon>Cytophagia</taxon>
        <taxon>Cytophagales</taxon>
        <taxon>Reichenbachiellaceae</taxon>
        <taxon>Marinoscillum</taxon>
    </lineage>
</organism>
<dbReference type="PANTHER" id="PTHR43284">
    <property type="entry name" value="ASPARAGINE SYNTHETASE (GLUTAMINE-HYDROLYZING)"/>
    <property type="match status" value="1"/>
</dbReference>
<dbReference type="InterPro" id="IPR051786">
    <property type="entry name" value="ASN_synthetase/amidase"/>
</dbReference>
<dbReference type="GO" id="GO:0005524">
    <property type="term" value="F:ATP binding"/>
    <property type="evidence" value="ECO:0007669"/>
    <property type="project" value="UniProtKB-KW"/>
</dbReference>
<sequence length="591" mass="68007">MCGILGELNLGEQIDVTAFDECRDAMTHRGPDGFGTEVLNDGRVALGHRRLAIIDLTDDGKQPMCNEDSTVWITFNGEIYNFRKLREELINCGHTFRSHSDTEVLVHGYEQWGIKELLNRINGMFAFAIWDDQSKTLYCARDRFGIKPLYYTHQASHFGFSSEIKGLENQGFTLNKGVISDYFTYGYIPGPATIWNEVHKLDPGYYIEVDSNLKLSKKRYYRLRTGNAIIDEREAVSLFETQFNKSVLSHLESDVPVGIFLSGGYDSTAISTAVLESNRPLASYSIGFEGWNRSEHMDARAISKELGTTHYERVLTDANLGHISQLAYYYDEPYCTTGELPYYQVSNLASKHCKVVLAGDGGDEVLGGYKWHAKLLSEHQNSSPIKRIIHSLFSKLYFSYLVKSYDQKVSYMPPSSNFTLNQFLSKEYQDANYRTTWVYEKANLNKDSLVKNFQLIDFDTFLLEACLTRADRSSMANSLEVRVPFLDHNLVELVLSFNEKVYFKPEVKKFLLNEYLKSRINNQFLELPKRGFSNPLLRIFENKRFKNDVLSGVVRGLGILNPNYFSNMEKFGAKAYWSVVVLEYWLRRWYN</sequence>
<dbReference type="GO" id="GO:0004066">
    <property type="term" value="F:asparagine synthase (glutamine-hydrolyzing) activity"/>
    <property type="evidence" value="ECO:0007669"/>
    <property type="project" value="UniProtKB-EC"/>
</dbReference>
<dbReference type="AlphaFoldDB" id="A0A3D9L368"/>
<dbReference type="Proteomes" id="UP000256779">
    <property type="component" value="Unassembled WGS sequence"/>
</dbReference>
<feature type="binding site" evidence="9">
    <location>
        <position position="101"/>
    </location>
    <ligand>
        <name>L-glutamine</name>
        <dbReference type="ChEBI" id="CHEBI:58359"/>
    </ligand>
</feature>
<protein>
    <recommendedName>
        <fullName evidence="3">asparagine synthase (glutamine-hydrolyzing)</fullName>
        <ecNumber evidence="3">6.3.5.4</ecNumber>
    </recommendedName>
</protein>
<feature type="domain" description="Glutamine amidotransferase type-2" evidence="11">
    <location>
        <begin position="2"/>
        <end position="212"/>
    </location>
</feature>
<dbReference type="EC" id="6.3.5.4" evidence="3"/>
<dbReference type="CDD" id="cd00712">
    <property type="entry name" value="AsnB"/>
    <property type="match status" value="1"/>
</dbReference>
<dbReference type="Pfam" id="PF13537">
    <property type="entry name" value="GATase_7"/>
    <property type="match status" value="1"/>
</dbReference>
<comment type="similarity">
    <text evidence="2">Belongs to the asparagine synthetase family.</text>
</comment>
<keyword evidence="6 8" id="KW-0315">Glutamine amidotransferase</keyword>
<feature type="active site" description="For GATase activity" evidence="8">
    <location>
        <position position="2"/>
    </location>
</feature>
<comment type="catalytic activity">
    <reaction evidence="7">
        <text>L-aspartate + L-glutamine + ATP + H2O = L-asparagine + L-glutamate + AMP + diphosphate + H(+)</text>
        <dbReference type="Rhea" id="RHEA:12228"/>
        <dbReference type="ChEBI" id="CHEBI:15377"/>
        <dbReference type="ChEBI" id="CHEBI:15378"/>
        <dbReference type="ChEBI" id="CHEBI:29985"/>
        <dbReference type="ChEBI" id="CHEBI:29991"/>
        <dbReference type="ChEBI" id="CHEBI:30616"/>
        <dbReference type="ChEBI" id="CHEBI:33019"/>
        <dbReference type="ChEBI" id="CHEBI:58048"/>
        <dbReference type="ChEBI" id="CHEBI:58359"/>
        <dbReference type="ChEBI" id="CHEBI:456215"/>
        <dbReference type="EC" id="6.3.5.4"/>
    </reaction>
</comment>
<dbReference type="NCBIfam" id="TIGR01536">
    <property type="entry name" value="asn_synth_AEB"/>
    <property type="match status" value="1"/>
</dbReference>
<evidence type="ECO:0000259" key="11">
    <source>
        <dbReference type="PROSITE" id="PS51278"/>
    </source>
</evidence>
<dbReference type="Gene3D" id="3.60.20.10">
    <property type="entry name" value="Glutamine Phosphoribosylpyrophosphate, subunit 1, domain 1"/>
    <property type="match status" value="1"/>
</dbReference>
<dbReference type="GO" id="GO:0005829">
    <property type="term" value="C:cytosol"/>
    <property type="evidence" value="ECO:0007669"/>
    <property type="project" value="TreeGrafter"/>
</dbReference>
<dbReference type="SUPFAM" id="SSF56235">
    <property type="entry name" value="N-terminal nucleophile aminohydrolases (Ntn hydrolases)"/>
    <property type="match status" value="1"/>
</dbReference>
<proteinExistence type="inferred from homology"/>
<name>A0A3D9L368_MARFU</name>
<gene>
    <name evidence="12" type="ORF">C7460_108168</name>
</gene>
<dbReference type="Gene3D" id="3.40.50.620">
    <property type="entry name" value="HUPs"/>
    <property type="match status" value="1"/>
</dbReference>
<evidence type="ECO:0000313" key="12">
    <source>
        <dbReference type="EMBL" id="RED99546.1"/>
    </source>
</evidence>
<dbReference type="OrthoDB" id="9763290at2"/>
<dbReference type="PANTHER" id="PTHR43284:SF1">
    <property type="entry name" value="ASPARAGINE SYNTHETASE"/>
    <property type="match status" value="1"/>
</dbReference>
<dbReference type="GO" id="GO:0006529">
    <property type="term" value="P:asparagine biosynthetic process"/>
    <property type="evidence" value="ECO:0007669"/>
    <property type="project" value="UniProtKB-KW"/>
</dbReference>
<dbReference type="InterPro" id="IPR033738">
    <property type="entry name" value="AsnB_N"/>
</dbReference>
<comment type="pathway">
    <text evidence="1">Amino-acid biosynthesis; L-asparagine biosynthesis; L-asparagine from L-aspartate (L-Gln route): step 1/1.</text>
</comment>
<keyword evidence="4 9" id="KW-0547">Nucleotide-binding</keyword>
<evidence type="ECO:0000256" key="5">
    <source>
        <dbReference type="ARBA" id="ARBA00022840"/>
    </source>
</evidence>
<evidence type="ECO:0000256" key="8">
    <source>
        <dbReference type="PIRSR" id="PIRSR001589-1"/>
    </source>
</evidence>
<evidence type="ECO:0000256" key="10">
    <source>
        <dbReference type="PIRSR" id="PIRSR001589-3"/>
    </source>
</evidence>